<evidence type="ECO:0000259" key="1">
    <source>
        <dbReference type="Pfam" id="PF13354"/>
    </source>
</evidence>
<dbReference type="PANTHER" id="PTHR35333:SF4">
    <property type="entry name" value="SLR0121 PROTEIN"/>
    <property type="match status" value="1"/>
</dbReference>
<proteinExistence type="predicted"/>
<dbReference type="GO" id="GO:0008800">
    <property type="term" value="F:beta-lactamase activity"/>
    <property type="evidence" value="ECO:0007669"/>
    <property type="project" value="InterPro"/>
</dbReference>
<organism evidence="2 3">
    <name type="scientific">Handelsmanbacteria sp. (strain RIFCSPLOWO2_12_FULL_64_10)</name>
    <dbReference type="NCBI Taxonomy" id="1817868"/>
    <lineage>
        <taxon>Bacteria</taxon>
        <taxon>Candidatus Handelsmaniibacteriota</taxon>
    </lineage>
</organism>
<name>A0A1F6C8H9_HANXR</name>
<protein>
    <recommendedName>
        <fullName evidence="1">Beta-lactamase class A catalytic domain-containing protein</fullName>
    </recommendedName>
</protein>
<sequence>MAVTKDELLRKIVEVGRERRGTVGVAARRLDSGEEVRYEAEGEYPTASVIKLPILVALYRKAAEGKLDLDERMTPKPEHYMTGTGVLNDLSRDISLSLRDLARLMIIVSDNVATNLIIDLVGRAYINEAMQEYGLKDTAVRQRLDYISKAWPDFRRVAISSPSDLVLLLSKLSRREILTPEACDEVIDTLIRNQYQEMLPRHLPVERQRVLWVADKPGMLWDVRADAGLVATPGLTYAVAIMLYGIKGERRAGRIFADTDGAHIVARLSRLIYDYFVP</sequence>
<dbReference type="Proteomes" id="UP000178606">
    <property type="component" value="Unassembled WGS sequence"/>
</dbReference>
<evidence type="ECO:0000313" key="3">
    <source>
        <dbReference type="Proteomes" id="UP000178606"/>
    </source>
</evidence>
<evidence type="ECO:0000313" key="2">
    <source>
        <dbReference type="EMBL" id="OGG45458.1"/>
    </source>
</evidence>
<dbReference type="Gene3D" id="3.40.710.10">
    <property type="entry name" value="DD-peptidase/beta-lactamase superfamily"/>
    <property type="match status" value="1"/>
</dbReference>
<dbReference type="InterPro" id="IPR012338">
    <property type="entry name" value="Beta-lactam/transpept-like"/>
</dbReference>
<dbReference type="SUPFAM" id="SSF56601">
    <property type="entry name" value="beta-lactamase/transpeptidase-like"/>
    <property type="match status" value="1"/>
</dbReference>
<dbReference type="InterPro" id="IPR000871">
    <property type="entry name" value="Beta-lactam_class-A"/>
</dbReference>
<accession>A0A1F6C8H9</accession>
<dbReference type="GO" id="GO:0046677">
    <property type="term" value="P:response to antibiotic"/>
    <property type="evidence" value="ECO:0007669"/>
    <property type="project" value="InterPro"/>
</dbReference>
<dbReference type="AlphaFoldDB" id="A0A1F6C8H9"/>
<dbReference type="Pfam" id="PF13354">
    <property type="entry name" value="Beta-lactamase2"/>
    <property type="match status" value="1"/>
</dbReference>
<dbReference type="InterPro" id="IPR045155">
    <property type="entry name" value="Beta-lactam_cat"/>
</dbReference>
<dbReference type="EMBL" id="MFKF01000375">
    <property type="protein sequence ID" value="OGG45458.1"/>
    <property type="molecule type" value="Genomic_DNA"/>
</dbReference>
<reference evidence="2 3" key="1">
    <citation type="journal article" date="2016" name="Nat. Commun.">
        <title>Thousands of microbial genomes shed light on interconnected biogeochemical processes in an aquifer system.</title>
        <authorList>
            <person name="Anantharaman K."/>
            <person name="Brown C.T."/>
            <person name="Hug L.A."/>
            <person name="Sharon I."/>
            <person name="Castelle C.J."/>
            <person name="Probst A.J."/>
            <person name="Thomas B.C."/>
            <person name="Singh A."/>
            <person name="Wilkins M.J."/>
            <person name="Karaoz U."/>
            <person name="Brodie E.L."/>
            <person name="Williams K.H."/>
            <person name="Hubbard S.S."/>
            <person name="Banfield J.F."/>
        </authorList>
    </citation>
    <scope>NUCLEOTIDE SEQUENCE [LARGE SCALE GENOMIC DNA]</scope>
    <source>
        <strain evidence="3">RIFCSPLOWO2_12_FULL_64_10</strain>
    </source>
</reference>
<dbReference type="PANTHER" id="PTHR35333">
    <property type="entry name" value="BETA-LACTAMASE"/>
    <property type="match status" value="1"/>
</dbReference>
<feature type="domain" description="Beta-lactamase class A catalytic" evidence="1">
    <location>
        <begin position="24"/>
        <end position="242"/>
    </location>
</feature>
<dbReference type="GO" id="GO:0030655">
    <property type="term" value="P:beta-lactam antibiotic catabolic process"/>
    <property type="evidence" value="ECO:0007669"/>
    <property type="project" value="InterPro"/>
</dbReference>
<gene>
    <name evidence="2" type="ORF">A3F84_26385</name>
</gene>
<comment type="caution">
    <text evidence="2">The sequence shown here is derived from an EMBL/GenBank/DDBJ whole genome shotgun (WGS) entry which is preliminary data.</text>
</comment>